<organism evidence="3 4">
    <name type="scientific">Planctopirus hydrillae</name>
    <dbReference type="NCBI Taxonomy" id="1841610"/>
    <lineage>
        <taxon>Bacteria</taxon>
        <taxon>Pseudomonadati</taxon>
        <taxon>Planctomycetota</taxon>
        <taxon>Planctomycetia</taxon>
        <taxon>Planctomycetales</taxon>
        <taxon>Planctomycetaceae</taxon>
        <taxon>Planctopirus</taxon>
    </lineage>
</organism>
<name>A0A1C3ECB7_9PLAN</name>
<feature type="region of interest" description="Disordered" evidence="1">
    <location>
        <begin position="87"/>
        <end position="109"/>
    </location>
</feature>
<feature type="transmembrane region" description="Helical" evidence="2">
    <location>
        <begin position="59"/>
        <end position="77"/>
    </location>
</feature>
<dbReference type="EMBL" id="LYDR01000099">
    <property type="protein sequence ID" value="ODA30850.1"/>
    <property type="molecule type" value="Genomic_DNA"/>
</dbReference>
<accession>A0A1C3ECB7</accession>
<dbReference type="AlphaFoldDB" id="A0A1C3ECB7"/>
<feature type="transmembrane region" description="Helical" evidence="2">
    <location>
        <begin position="29"/>
        <end position="47"/>
    </location>
</feature>
<keyword evidence="2" id="KW-0812">Transmembrane</keyword>
<evidence type="ECO:0000256" key="1">
    <source>
        <dbReference type="SAM" id="MobiDB-lite"/>
    </source>
</evidence>
<reference evidence="3 4" key="1">
    <citation type="submission" date="2016-05" db="EMBL/GenBank/DDBJ databases">
        <title>Genomic and physiological characterization of Planctopirus sp. isolated from fresh water lake.</title>
        <authorList>
            <person name="Subhash Y."/>
            <person name="Ramana C."/>
        </authorList>
    </citation>
    <scope>NUCLEOTIDE SEQUENCE [LARGE SCALE GENOMIC DNA]</scope>
    <source>
        <strain evidence="3 4">JC280</strain>
    </source>
</reference>
<dbReference type="Proteomes" id="UP000094828">
    <property type="component" value="Unassembled WGS sequence"/>
</dbReference>
<keyword evidence="4" id="KW-1185">Reference proteome</keyword>
<proteinExistence type="predicted"/>
<evidence type="ECO:0000313" key="3">
    <source>
        <dbReference type="EMBL" id="ODA30850.1"/>
    </source>
</evidence>
<comment type="caution">
    <text evidence="3">The sequence shown here is derived from an EMBL/GenBank/DDBJ whole genome shotgun (WGS) entry which is preliminary data.</text>
</comment>
<keyword evidence="2" id="KW-1133">Transmembrane helix</keyword>
<evidence type="ECO:0000256" key="2">
    <source>
        <dbReference type="SAM" id="Phobius"/>
    </source>
</evidence>
<gene>
    <name evidence="3" type="ORF">A6X21_05320</name>
</gene>
<sequence>MSILKNEAMSPLHQFATLNHNRAVMVRQYAAYLSLLSLMAACAAGAMEGSGFIETVRKGLIAMMIFFPLGWFLGELGRQTAEDMAQKDLTQNDLADSSPGLPTDSVTAR</sequence>
<evidence type="ECO:0000313" key="4">
    <source>
        <dbReference type="Proteomes" id="UP000094828"/>
    </source>
</evidence>
<protein>
    <submittedName>
        <fullName evidence="3">Uncharacterized protein</fullName>
    </submittedName>
</protein>
<keyword evidence="2" id="KW-0472">Membrane</keyword>